<keyword evidence="2" id="KW-1185">Reference proteome</keyword>
<evidence type="ECO:0000313" key="1">
    <source>
        <dbReference type="EMBL" id="KAJ1950522.1"/>
    </source>
</evidence>
<proteinExistence type="predicted"/>
<organism evidence="1 2">
    <name type="scientific">Linderina macrospora</name>
    <dbReference type="NCBI Taxonomy" id="4868"/>
    <lineage>
        <taxon>Eukaryota</taxon>
        <taxon>Fungi</taxon>
        <taxon>Fungi incertae sedis</taxon>
        <taxon>Zoopagomycota</taxon>
        <taxon>Kickxellomycotina</taxon>
        <taxon>Kickxellomycetes</taxon>
        <taxon>Kickxellales</taxon>
        <taxon>Kickxellaceae</taxon>
        <taxon>Linderina</taxon>
    </lineage>
</organism>
<reference evidence="1" key="1">
    <citation type="submission" date="2022-07" db="EMBL/GenBank/DDBJ databases">
        <title>Phylogenomic reconstructions and comparative analyses of Kickxellomycotina fungi.</title>
        <authorList>
            <person name="Reynolds N.K."/>
            <person name="Stajich J.E."/>
            <person name="Barry K."/>
            <person name="Grigoriev I.V."/>
            <person name="Crous P."/>
            <person name="Smith M.E."/>
        </authorList>
    </citation>
    <scope>NUCLEOTIDE SEQUENCE</scope>
    <source>
        <strain evidence="1">NRRL 5244</strain>
    </source>
</reference>
<dbReference type="EMBL" id="JANBPW010000187">
    <property type="protein sequence ID" value="KAJ1950522.1"/>
    <property type="molecule type" value="Genomic_DNA"/>
</dbReference>
<protein>
    <submittedName>
        <fullName evidence="1">Uncharacterized protein</fullName>
    </submittedName>
</protein>
<dbReference type="Proteomes" id="UP001150603">
    <property type="component" value="Unassembled WGS sequence"/>
</dbReference>
<evidence type="ECO:0000313" key="2">
    <source>
        <dbReference type="Proteomes" id="UP001150603"/>
    </source>
</evidence>
<gene>
    <name evidence="1" type="ORF">FBU59_000637</name>
</gene>
<accession>A0ACC1JG91</accession>
<name>A0ACC1JG91_9FUNG</name>
<sequence>MNPSGDPEEIDQGSTPKRLKANVRNKQKTLFGATCFSKRACDMLFNARQFLAPLEL</sequence>
<comment type="caution">
    <text evidence="1">The sequence shown here is derived from an EMBL/GenBank/DDBJ whole genome shotgun (WGS) entry which is preliminary data.</text>
</comment>